<dbReference type="SUPFAM" id="SSF54211">
    <property type="entry name" value="Ribosomal protein S5 domain 2-like"/>
    <property type="match status" value="1"/>
</dbReference>
<dbReference type="GO" id="GO:0004631">
    <property type="term" value="F:phosphomevalonate kinase activity"/>
    <property type="evidence" value="ECO:0007669"/>
    <property type="project" value="UniProtKB-EC"/>
</dbReference>
<protein>
    <recommendedName>
        <fullName evidence="2">phosphomevalonate kinase</fullName>
        <ecNumber evidence="2">2.7.4.2</ecNumber>
    </recommendedName>
</protein>
<dbReference type="EC" id="2.7.4.2" evidence="2"/>
<keyword evidence="3 9" id="KW-0808">Transferase</keyword>
<evidence type="ECO:0000256" key="5">
    <source>
        <dbReference type="ARBA" id="ARBA00022777"/>
    </source>
</evidence>
<evidence type="ECO:0000259" key="8">
    <source>
        <dbReference type="Pfam" id="PF08544"/>
    </source>
</evidence>
<dbReference type="Pfam" id="PF08544">
    <property type="entry name" value="GHMP_kinases_C"/>
    <property type="match status" value="1"/>
</dbReference>
<dbReference type="EMBL" id="ALIF01000001">
    <property type="protein sequence ID" value="EJO16615.1"/>
    <property type="molecule type" value="Genomic_DNA"/>
</dbReference>
<keyword evidence="5 9" id="KW-0418">Kinase</keyword>
<evidence type="ECO:0000313" key="10">
    <source>
        <dbReference type="Proteomes" id="UP000006983"/>
    </source>
</evidence>
<feature type="domain" description="GHMP kinase N-terminal" evidence="7">
    <location>
        <begin position="81"/>
        <end position="169"/>
    </location>
</feature>
<keyword evidence="10" id="KW-1185">Reference proteome</keyword>
<dbReference type="InterPro" id="IPR020568">
    <property type="entry name" value="Ribosomal_Su5_D2-typ_SF"/>
</dbReference>
<dbReference type="NCBIfam" id="TIGR01220">
    <property type="entry name" value="Pmev_kin_Gr_pos"/>
    <property type="match status" value="1"/>
</dbReference>
<dbReference type="Pfam" id="PF00288">
    <property type="entry name" value="GHMP_kinases_N"/>
    <property type="match status" value="1"/>
</dbReference>
<evidence type="ECO:0000256" key="6">
    <source>
        <dbReference type="ARBA" id="ARBA00022840"/>
    </source>
</evidence>
<sequence length="340" mass="37254">MFHAPRSCQMPKQSVNQVTVKTGGKLYIAGEYSVLTAGQTALIQFIPIFMSAEVKEAQTTQLSSDMFDYSVGRELDANYALIQEALNTFEAFCGEKLPALDLSITGKLERDGVKFGIGSSGSVVVLTLKALAAALQKDLSKDILFKLASYTLLKQGDNGSMGDLACIVYEDLISYRSFDREKIAELIDQITLSELLEKDWDYRISPVVPVLKAHFLVGWTKQAAISKDMVKMAKSRISSKYLSETEVAVQDALRALETGNKNLLKSSLQTVSDQLESLSPDIYVDKLKKLKEAEQGLDAIAKSSGAGGGDCGIAFAFDQASRDSLVDRWQQEGIELLYEV</sequence>
<accession>J7T6H0</accession>
<dbReference type="InterPro" id="IPR006204">
    <property type="entry name" value="GHMP_kinase_N_dom"/>
</dbReference>
<dbReference type="SUPFAM" id="SSF55060">
    <property type="entry name" value="GHMP Kinase, C-terminal domain"/>
    <property type="match status" value="1"/>
</dbReference>
<organism evidence="9 10">
    <name type="scientific">Streptococcus salivarius K12</name>
    <dbReference type="NCBI Taxonomy" id="1200793"/>
    <lineage>
        <taxon>Bacteria</taxon>
        <taxon>Bacillati</taxon>
        <taxon>Bacillota</taxon>
        <taxon>Bacilli</taxon>
        <taxon>Lactobacillales</taxon>
        <taxon>Streptococcaceae</taxon>
        <taxon>Streptococcus</taxon>
    </lineage>
</organism>
<gene>
    <name evidence="9" type="ORF">RSSL_01666</name>
</gene>
<dbReference type="InterPro" id="IPR035102">
    <property type="entry name" value="Phosphomevalonate_kinase"/>
</dbReference>
<evidence type="ECO:0000256" key="4">
    <source>
        <dbReference type="ARBA" id="ARBA00022741"/>
    </source>
</evidence>
<feature type="domain" description="GHMP kinase C-terminal" evidence="8">
    <location>
        <begin position="261"/>
        <end position="333"/>
    </location>
</feature>
<dbReference type="AlphaFoldDB" id="J7T6H0"/>
<dbReference type="InterPro" id="IPR036554">
    <property type="entry name" value="GHMP_kinase_C_sf"/>
</dbReference>
<dbReference type="GO" id="GO:0005524">
    <property type="term" value="F:ATP binding"/>
    <property type="evidence" value="ECO:0007669"/>
    <property type="project" value="UniProtKB-KW"/>
</dbReference>
<name>J7T6H0_STRSL</name>
<dbReference type="InterPro" id="IPR014721">
    <property type="entry name" value="Ribsml_uS5_D2-typ_fold_subgr"/>
</dbReference>
<evidence type="ECO:0000313" key="9">
    <source>
        <dbReference type="EMBL" id="EJO16615.1"/>
    </source>
</evidence>
<evidence type="ECO:0000256" key="1">
    <source>
        <dbReference type="ARBA" id="ARBA00005017"/>
    </source>
</evidence>
<comment type="caution">
    <text evidence="9">The sequence shown here is derived from an EMBL/GenBank/DDBJ whole genome shotgun (WGS) entry which is preliminary data.</text>
</comment>
<proteinExistence type="predicted"/>
<dbReference type="Proteomes" id="UP000006983">
    <property type="component" value="Unassembled WGS sequence"/>
</dbReference>
<reference evidence="9 10" key="1">
    <citation type="journal article" date="2012" name="J. Bacteriol.">
        <title>Genome Sequence of the Lantibiotic Bacteriocin Producer Streptococcus salivarius Strain K12.</title>
        <authorList>
            <person name="Barretto C."/>
            <person name="Alvarez-Martin P."/>
            <person name="Foata F."/>
            <person name="Renault P."/>
            <person name="Berger B."/>
        </authorList>
    </citation>
    <scope>NUCLEOTIDE SEQUENCE [LARGE SCALE GENOMIC DNA]</scope>
    <source>
        <strain evidence="9 10">K12</strain>
    </source>
</reference>
<dbReference type="InterPro" id="IPR013750">
    <property type="entry name" value="GHMP_kinase_C_dom"/>
</dbReference>
<evidence type="ECO:0000256" key="3">
    <source>
        <dbReference type="ARBA" id="ARBA00022679"/>
    </source>
</evidence>
<keyword evidence="4" id="KW-0547">Nucleotide-binding</keyword>
<evidence type="ECO:0000259" key="7">
    <source>
        <dbReference type="Pfam" id="PF00288"/>
    </source>
</evidence>
<dbReference type="PANTHER" id="PTHR31814:SF2">
    <property type="entry name" value="PHOSPHOMEVALONATE KINASE"/>
    <property type="match status" value="1"/>
</dbReference>
<evidence type="ECO:0000256" key="2">
    <source>
        <dbReference type="ARBA" id="ARBA00012958"/>
    </source>
</evidence>
<dbReference type="PATRIC" id="fig|1200793.3.peg.509"/>
<comment type="pathway">
    <text evidence="1">Isoprenoid biosynthesis; isopentenyl diphosphate biosynthesis via mevalonate pathway; isopentenyl diphosphate from (R)-mevalonate: step 2/3.</text>
</comment>
<dbReference type="Gene3D" id="3.30.230.10">
    <property type="match status" value="1"/>
</dbReference>
<keyword evidence="6" id="KW-0067">ATP-binding</keyword>
<dbReference type="Gene3D" id="3.30.70.890">
    <property type="entry name" value="GHMP kinase, C-terminal domain"/>
    <property type="match status" value="1"/>
</dbReference>
<dbReference type="PANTHER" id="PTHR31814">
    <property type="match status" value="1"/>
</dbReference>
<dbReference type="InterPro" id="IPR005917">
    <property type="entry name" value="Pmev_kinase_bact"/>
</dbReference>